<dbReference type="GO" id="GO:0005829">
    <property type="term" value="C:cytosol"/>
    <property type="evidence" value="ECO:0007669"/>
    <property type="project" value="TreeGrafter"/>
</dbReference>
<dbReference type="GO" id="GO:0003677">
    <property type="term" value="F:DNA binding"/>
    <property type="evidence" value="ECO:0007669"/>
    <property type="project" value="InterPro"/>
</dbReference>
<dbReference type="Gene3D" id="3.30.420.10">
    <property type="entry name" value="Ribonuclease H-like superfamily/Ribonuclease H"/>
    <property type="match status" value="1"/>
</dbReference>
<dbReference type="InterPro" id="IPR012337">
    <property type="entry name" value="RNaseH-like_sf"/>
</dbReference>
<dbReference type="SMART" id="SM00479">
    <property type="entry name" value="EXOIII"/>
    <property type="match status" value="1"/>
</dbReference>
<dbReference type="RefSeq" id="WP_037241933.1">
    <property type="nucleotide sequence ID" value="NZ_CP008947.1"/>
</dbReference>
<evidence type="ECO:0000313" key="5">
    <source>
        <dbReference type="EMBL" id="AII06517.1"/>
    </source>
</evidence>
<dbReference type="GO" id="GO:0006260">
    <property type="term" value="P:DNA replication"/>
    <property type="evidence" value="ECO:0007669"/>
    <property type="project" value="InterPro"/>
</dbReference>
<dbReference type="CDD" id="cd06127">
    <property type="entry name" value="DEDDh"/>
    <property type="match status" value="1"/>
</dbReference>
<dbReference type="Pfam" id="PF00929">
    <property type="entry name" value="RNase_T"/>
    <property type="match status" value="1"/>
</dbReference>
<dbReference type="PANTHER" id="PTHR30231">
    <property type="entry name" value="DNA POLYMERASE III SUBUNIT EPSILON"/>
    <property type="match status" value="1"/>
</dbReference>
<dbReference type="Proteomes" id="UP000028488">
    <property type="component" value="Chromosome"/>
</dbReference>
<keyword evidence="2" id="KW-0378">Hydrolase</keyword>
<dbReference type="SUPFAM" id="SSF53098">
    <property type="entry name" value="Ribonuclease H-like"/>
    <property type="match status" value="1"/>
</dbReference>
<dbReference type="eggNOG" id="COG0847">
    <property type="taxonomic scope" value="Bacteria"/>
</dbReference>
<accession>A0A076EMS3</accession>
<evidence type="ECO:0000256" key="1">
    <source>
        <dbReference type="ARBA" id="ARBA00022722"/>
    </source>
</evidence>
<proteinExistence type="predicted"/>
<dbReference type="InterPro" id="IPR006054">
    <property type="entry name" value="DnaQ"/>
</dbReference>
<dbReference type="EMBL" id="CP008947">
    <property type="protein sequence ID" value="AII06517.1"/>
    <property type="molecule type" value="Genomic_DNA"/>
</dbReference>
<dbReference type="InterPro" id="IPR013520">
    <property type="entry name" value="Ribonucl_H"/>
</dbReference>
<sequence length="220" mass="23877">MGGASSMRAHRMFRRPDTLSCPWRDAEFAVVDLETTGLDLARDTIVSYGAVVVRHGRIVMSESVYGLVHPECDIRPEAVAVHTLREADVADAPPVSEAVGVLRHLLTDRVLVAHAAWVETAFLSRAFRDSGLKFRPTVVDTAALARAVGVAPRQRPHEPNLEWLADTLGLPVVDPHHALGDAVTTAQVFLALASRLEHLGYDTARSLVDLSAGDRRLGRG</sequence>
<dbReference type="InterPro" id="IPR036397">
    <property type="entry name" value="RNaseH_sf"/>
</dbReference>
<keyword evidence="3 5" id="KW-0269">Exonuclease</keyword>
<name>A0A076EMS3_RHOOP</name>
<dbReference type="GO" id="GO:0008408">
    <property type="term" value="F:3'-5' exonuclease activity"/>
    <property type="evidence" value="ECO:0007669"/>
    <property type="project" value="TreeGrafter"/>
</dbReference>
<feature type="domain" description="Exonuclease" evidence="4">
    <location>
        <begin position="27"/>
        <end position="198"/>
    </location>
</feature>
<dbReference type="AlphaFoldDB" id="A0A076EMS3"/>
<organism evidence="5 6">
    <name type="scientific">Rhodococcus opacus</name>
    <name type="common">Nocardia opaca</name>
    <dbReference type="NCBI Taxonomy" id="37919"/>
    <lineage>
        <taxon>Bacteria</taxon>
        <taxon>Bacillati</taxon>
        <taxon>Actinomycetota</taxon>
        <taxon>Actinomycetes</taxon>
        <taxon>Mycobacteriales</taxon>
        <taxon>Nocardiaceae</taxon>
        <taxon>Rhodococcus</taxon>
    </lineage>
</organism>
<evidence type="ECO:0000256" key="3">
    <source>
        <dbReference type="ARBA" id="ARBA00022839"/>
    </source>
</evidence>
<dbReference type="FunFam" id="3.30.420.10:FF:000045">
    <property type="entry name" value="3'-5' exonuclease DinG"/>
    <property type="match status" value="1"/>
</dbReference>
<dbReference type="NCBIfam" id="TIGR00573">
    <property type="entry name" value="dnaq"/>
    <property type="match status" value="1"/>
</dbReference>
<keyword evidence="1" id="KW-0540">Nuclease</keyword>
<gene>
    <name evidence="5" type="ORF">EP51_18580</name>
</gene>
<evidence type="ECO:0000313" key="6">
    <source>
        <dbReference type="Proteomes" id="UP000028488"/>
    </source>
</evidence>
<evidence type="ECO:0000259" key="4">
    <source>
        <dbReference type="SMART" id="SM00479"/>
    </source>
</evidence>
<dbReference type="GO" id="GO:0003887">
    <property type="term" value="F:DNA-directed DNA polymerase activity"/>
    <property type="evidence" value="ECO:0007669"/>
    <property type="project" value="InterPro"/>
</dbReference>
<reference evidence="5 6" key="1">
    <citation type="submission" date="2014-07" db="EMBL/GenBank/DDBJ databases">
        <title>Genome Sequence of Rhodococcus opacus Strain R7, a Biodegrader of Mono- and Polycyclic Aromatic Hydrocarbons.</title>
        <authorList>
            <person name="Di Gennaro P."/>
            <person name="Zampolli J."/>
            <person name="Presti I."/>
            <person name="Cappelletti M."/>
            <person name="D'Ursi P."/>
            <person name="Orro A."/>
            <person name="Mezzelani A."/>
            <person name="Milanesi L."/>
        </authorList>
    </citation>
    <scope>NUCLEOTIDE SEQUENCE [LARGE SCALE GENOMIC DNA]</scope>
    <source>
        <strain evidence="5 6">R7</strain>
    </source>
</reference>
<dbReference type="PANTHER" id="PTHR30231:SF4">
    <property type="entry name" value="PROTEIN NEN2"/>
    <property type="match status" value="1"/>
</dbReference>
<evidence type="ECO:0000256" key="2">
    <source>
        <dbReference type="ARBA" id="ARBA00022801"/>
    </source>
</evidence>
<protein>
    <submittedName>
        <fullName evidence="5">Exonuclease</fullName>
    </submittedName>
</protein>